<dbReference type="EMBL" id="JBHUMA010000004">
    <property type="protein sequence ID" value="MFD2597809.1"/>
    <property type="molecule type" value="Genomic_DNA"/>
</dbReference>
<evidence type="ECO:0008006" key="3">
    <source>
        <dbReference type="Google" id="ProtNLM"/>
    </source>
</evidence>
<gene>
    <name evidence="1" type="ORF">ACFSQ3_02510</name>
</gene>
<dbReference type="RefSeq" id="WP_380867202.1">
    <property type="nucleotide sequence ID" value="NZ_JBHUMA010000004.1"/>
</dbReference>
<sequence>MAKFYRARQDFKTFSKGIILSKMLVTLLFFMSCDKEVVPEPEFPFDDSYLEGNFGHFGGYLLNSLHFHHKIIETKALNPKFHVFVRSPDSEFFMGQAKNFKVDVFVPDPKSGKSFVVSNKQTDSVANIVYTMETIWKSGEQYNTVYLPDRDRIPLHIQVLNVDQGRFVDLAIKGFLYNQENNADSTFVDVKLRAQHRNDK</sequence>
<dbReference type="PROSITE" id="PS51257">
    <property type="entry name" value="PROKAR_LIPOPROTEIN"/>
    <property type="match status" value="1"/>
</dbReference>
<keyword evidence="2" id="KW-1185">Reference proteome</keyword>
<organism evidence="1 2">
    <name type="scientific">Sphingobacterium corticis</name>
    <dbReference type="NCBI Taxonomy" id="1812823"/>
    <lineage>
        <taxon>Bacteria</taxon>
        <taxon>Pseudomonadati</taxon>
        <taxon>Bacteroidota</taxon>
        <taxon>Sphingobacteriia</taxon>
        <taxon>Sphingobacteriales</taxon>
        <taxon>Sphingobacteriaceae</taxon>
        <taxon>Sphingobacterium</taxon>
    </lineage>
</organism>
<dbReference type="Proteomes" id="UP001597393">
    <property type="component" value="Unassembled WGS sequence"/>
</dbReference>
<protein>
    <recommendedName>
        <fullName evidence="3">DUF4843 domain-containing protein</fullName>
    </recommendedName>
</protein>
<proteinExistence type="predicted"/>
<reference evidence="2" key="1">
    <citation type="journal article" date="2019" name="Int. J. Syst. Evol. Microbiol.">
        <title>The Global Catalogue of Microorganisms (GCM) 10K type strain sequencing project: providing services to taxonomists for standard genome sequencing and annotation.</title>
        <authorList>
            <consortium name="The Broad Institute Genomics Platform"/>
            <consortium name="The Broad Institute Genome Sequencing Center for Infectious Disease"/>
            <person name="Wu L."/>
            <person name="Ma J."/>
        </authorList>
    </citation>
    <scope>NUCLEOTIDE SEQUENCE [LARGE SCALE GENOMIC DNA]</scope>
    <source>
        <strain evidence="2">KCTC 42248</strain>
    </source>
</reference>
<evidence type="ECO:0000313" key="1">
    <source>
        <dbReference type="EMBL" id="MFD2597809.1"/>
    </source>
</evidence>
<accession>A0ABW5NIF1</accession>
<evidence type="ECO:0000313" key="2">
    <source>
        <dbReference type="Proteomes" id="UP001597393"/>
    </source>
</evidence>
<name>A0ABW5NIF1_9SPHI</name>
<comment type="caution">
    <text evidence="1">The sequence shown here is derived from an EMBL/GenBank/DDBJ whole genome shotgun (WGS) entry which is preliminary data.</text>
</comment>